<dbReference type="InterPro" id="IPR050572">
    <property type="entry name" value="Fe-S_Ferredoxin"/>
</dbReference>
<keyword evidence="5" id="KW-0249">Electron transport</keyword>
<dbReference type="EMBL" id="FOUJ01000001">
    <property type="protein sequence ID" value="SFM33370.1"/>
    <property type="molecule type" value="Genomic_DNA"/>
</dbReference>
<proteinExistence type="predicted"/>
<keyword evidence="2" id="KW-0004">4Fe-4S</keyword>
<keyword evidence="10" id="KW-1185">Reference proteome</keyword>
<evidence type="ECO:0000256" key="7">
    <source>
        <dbReference type="ARBA" id="ARBA00023014"/>
    </source>
</evidence>
<dbReference type="OrthoDB" id="23833at2157"/>
<dbReference type="RefSeq" id="WP_091933922.1">
    <property type="nucleotide sequence ID" value="NZ_FOUJ01000001.1"/>
</dbReference>
<dbReference type="GO" id="GO:0051539">
    <property type="term" value="F:4 iron, 4 sulfur cluster binding"/>
    <property type="evidence" value="ECO:0007669"/>
    <property type="project" value="UniProtKB-KW"/>
</dbReference>
<keyword evidence="7" id="KW-0411">Iron-sulfur</keyword>
<dbReference type="InterPro" id="IPR017896">
    <property type="entry name" value="4Fe4S_Fe-S-bd"/>
</dbReference>
<evidence type="ECO:0000256" key="5">
    <source>
        <dbReference type="ARBA" id="ARBA00022982"/>
    </source>
</evidence>
<dbReference type="PANTHER" id="PTHR43687:SF6">
    <property type="entry name" value="L-ASPARTATE SEMIALDEHYDE SULFURTRANSFERASE IRON-SULFUR SUBUNIT"/>
    <property type="match status" value="1"/>
</dbReference>
<dbReference type="STRING" id="487685.SAMN04488696_1017"/>
<organism evidence="9 10">
    <name type="scientific">Methanolobus profundi</name>
    <dbReference type="NCBI Taxonomy" id="487685"/>
    <lineage>
        <taxon>Archaea</taxon>
        <taxon>Methanobacteriati</taxon>
        <taxon>Methanobacteriota</taxon>
        <taxon>Stenosarchaea group</taxon>
        <taxon>Methanomicrobia</taxon>
        <taxon>Methanosarcinales</taxon>
        <taxon>Methanosarcinaceae</taxon>
        <taxon>Methanolobus</taxon>
    </lineage>
</organism>
<name>A0A1I4Q125_9EURY</name>
<dbReference type="InterPro" id="IPR017900">
    <property type="entry name" value="4Fe4S_Fe_S_CS"/>
</dbReference>
<dbReference type="PROSITE" id="PS51379">
    <property type="entry name" value="4FE4S_FER_2"/>
    <property type="match status" value="2"/>
</dbReference>
<feature type="domain" description="4Fe-4S ferredoxin-type" evidence="8">
    <location>
        <begin position="34"/>
        <end position="60"/>
    </location>
</feature>
<dbReference type="SUPFAM" id="SSF54862">
    <property type="entry name" value="4Fe-4S ferredoxins"/>
    <property type="match status" value="1"/>
</dbReference>
<evidence type="ECO:0000256" key="2">
    <source>
        <dbReference type="ARBA" id="ARBA00022485"/>
    </source>
</evidence>
<gene>
    <name evidence="9" type="ORF">SAMN04488696_1017</name>
</gene>
<dbReference type="Pfam" id="PF00037">
    <property type="entry name" value="Fer4"/>
    <property type="match status" value="2"/>
</dbReference>
<evidence type="ECO:0000256" key="4">
    <source>
        <dbReference type="ARBA" id="ARBA00022737"/>
    </source>
</evidence>
<evidence type="ECO:0000256" key="6">
    <source>
        <dbReference type="ARBA" id="ARBA00023004"/>
    </source>
</evidence>
<evidence type="ECO:0000259" key="8">
    <source>
        <dbReference type="PROSITE" id="PS51379"/>
    </source>
</evidence>
<dbReference type="GO" id="GO:0016491">
    <property type="term" value="F:oxidoreductase activity"/>
    <property type="evidence" value="ECO:0007669"/>
    <property type="project" value="UniProtKB-ARBA"/>
</dbReference>
<evidence type="ECO:0000313" key="10">
    <source>
        <dbReference type="Proteomes" id="UP000198535"/>
    </source>
</evidence>
<evidence type="ECO:0000256" key="1">
    <source>
        <dbReference type="ARBA" id="ARBA00022448"/>
    </source>
</evidence>
<accession>A0A1I4Q125</accession>
<feature type="domain" description="4Fe-4S ferredoxin-type" evidence="8">
    <location>
        <begin position="2"/>
        <end position="31"/>
    </location>
</feature>
<protein>
    <submittedName>
        <fullName evidence="9">4Fe-4S binding domain-containing protein</fullName>
    </submittedName>
</protein>
<dbReference type="PROSITE" id="PS00198">
    <property type="entry name" value="4FE4S_FER_1"/>
    <property type="match status" value="1"/>
</dbReference>
<dbReference type="Proteomes" id="UP000198535">
    <property type="component" value="Unassembled WGS sequence"/>
</dbReference>
<reference evidence="10" key="1">
    <citation type="submission" date="2016-10" db="EMBL/GenBank/DDBJ databases">
        <authorList>
            <person name="Varghese N."/>
            <person name="Submissions S."/>
        </authorList>
    </citation>
    <scope>NUCLEOTIDE SEQUENCE [LARGE SCALE GENOMIC DNA]</scope>
    <source>
        <strain evidence="10">Mob M</strain>
    </source>
</reference>
<keyword evidence="4" id="KW-0677">Repeat</keyword>
<dbReference type="AlphaFoldDB" id="A0A1I4Q125"/>
<evidence type="ECO:0000313" key="9">
    <source>
        <dbReference type="EMBL" id="SFM33370.1"/>
    </source>
</evidence>
<keyword evidence="1" id="KW-0813">Transport</keyword>
<keyword evidence="6" id="KW-0408">Iron</keyword>
<sequence>MVFVAVYENNCTGCGSCVEACPNDILELKDGVCFPEKMDACQYCLTCVKACDYGAIKVFP</sequence>
<dbReference type="PANTHER" id="PTHR43687">
    <property type="entry name" value="ADENYLYLSULFATE REDUCTASE, BETA SUBUNIT"/>
    <property type="match status" value="1"/>
</dbReference>
<dbReference type="Gene3D" id="3.30.70.20">
    <property type="match status" value="1"/>
</dbReference>
<keyword evidence="3" id="KW-0479">Metal-binding</keyword>
<evidence type="ECO:0000256" key="3">
    <source>
        <dbReference type="ARBA" id="ARBA00022723"/>
    </source>
</evidence>
<dbReference type="GO" id="GO:0046872">
    <property type="term" value="F:metal ion binding"/>
    <property type="evidence" value="ECO:0007669"/>
    <property type="project" value="UniProtKB-KW"/>
</dbReference>